<accession>A0ABV6KMV2</accession>
<dbReference type="Gene3D" id="3.20.20.140">
    <property type="entry name" value="Metal-dependent hydrolases"/>
    <property type="match status" value="1"/>
</dbReference>
<name>A0ABV6KMV2_9BACI</name>
<dbReference type="Proteomes" id="UP001589738">
    <property type="component" value="Unassembled WGS sequence"/>
</dbReference>
<dbReference type="CDD" id="cd01301">
    <property type="entry name" value="rDP_like"/>
    <property type="match status" value="1"/>
</dbReference>
<reference evidence="1 2" key="1">
    <citation type="submission" date="2024-09" db="EMBL/GenBank/DDBJ databases">
        <authorList>
            <person name="Sun Q."/>
            <person name="Mori K."/>
        </authorList>
    </citation>
    <scope>NUCLEOTIDE SEQUENCE [LARGE SCALE GENOMIC DNA]</scope>
    <source>
        <strain evidence="1 2">CGMCC 1.9126</strain>
    </source>
</reference>
<dbReference type="EMBL" id="JBHLUU010000016">
    <property type="protein sequence ID" value="MFC0474654.1"/>
    <property type="molecule type" value="Genomic_DNA"/>
</dbReference>
<proteinExistence type="predicted"/>
<keyword evidence="2" id="KW-1185">Reference proteome</keyword>
<organism evidence="1 2">
    <name type="scientific">Robertmurraya beringensis</name>
    <dbReference type="NCBI Taxonomy" id="641660"/>
    <lineage>
        <taxon>Bacteria</taxon>
        <taxon>Bacillati</taxon>
        <taxon>Bacillota</taxon>
        <taxon>Bacilli</taxon>
        <taxon>Bacillales</taxon>
        <taxon>Bacillaceae</taxon>
        <taxon>Robertmurraya</taxon>
    </lineage>
</organism>
<protein>
    <submittedName>
        <fullName evidence="1">Dipeptidase</fullName>
    </submittedName>
</protein>
<dbReference type="InterPro" id="IPR008257">
    <property type="entry name" value="Pept_M19"/>
</dbReference>
<dbReference type="SUPFAM" id="SSF51556">
    <property type="entry name" value="Metallo-dependent hydrolases"/>
    <property type="match status" value="1"/>
</dbReference>
<evidence type="ECO:0000313" key="2">
    <source>
        <dbReference type="Proteomes" id="UP001589738"/>
    </source>
</evidence>
<comment type="caution">
    <text evidence="1">The sequence shown here is derived from an EMBL/GenBank/DDBJ whole genome shotgun (WGS) entry which is preliminary data.</text>
</comment>
<gene>
    <name evidence="1" type="ORF">ACFFHF_05010</name>
</gene>
<sequence length="308" mass="34532">MKIFDGHCDVLYKMFMNPKLSSFLDSKELQVTLAGMKKSGVKVQCFAIYVPENIHPDLSFHAALHMIDLFYEKIIKPYKEIKLITSQSDLANLKDGEFGAILTLEGCDCIGSDLLKLKTLLRLGVTSVGLTWNFSNAVSDGALEERGAGLSRFGKRVVSTLNKERVWCDVSHLSESGFWDVLELGDYPFASHSNAYSLCPHPRNLRDEQIVALIERETVMGLTFVTQFLSGKTTATITDVLRHLDHICSLGGEDFVGFGSDFDGTEHCVTGLERVENYSNLVNELGKYYSSIQVEKFLYKNMAKRFPK</sequence>
<evidence type="ECO:0000313" key="1">
    <source>
        <dbReference type="EMBL" id="MFC0474654.1"/>
    </source>
</evidence>
<dbReference type="RefSeq" id="WP_160545536.1">
    <property type="nucleotide sequence ID" value="NZ_JBHLUU010000016.1"/>
</dbReference>
<dbReference type="Pfam" id="PF01244">
    <property type="entry name" value="Peptidase_M19"/>
    <property type="match status" value="1"/>
</dbReference>
<dbReference type="PANTHER" id="PTHR10443:SF12">
    <property type="entry name" value="DIPEPTIDASE"/>
    <property type="match status" value="1"/>
</dbReference>
<dbReference type="PANTHER" id="PTHR10443">
    <property type="entry name" value="MICROSOMAL DIPEPTIDASE"/>
    <property type="match status" value="1"/>
</dbReference>
<dbReference type="PROSITE" id="PS51365">
    <property type="entry name" value="RENAL_DIPEPTIDASE_2"/>
    <property type="match status" value="1"/>
</dbReference>
<dbReference type="InterPro" id="IPR032466">
    <property type="entry name" value="Metal_Hydrolase"/>
</dbReference>